<dbReference type="Proteomes" id="UP001281410">
    <property type="component" value="Unassembled WGS sequence"/>
</dbReference>
<organism evidence="6 7">
    <name type="scientific">Dipteronia sinensis</name>
    <dbReference type="NCBI Taxonomy" id="43782"/>
    <lineage>
        <taxon>Eukaryota</taxon>
        <taxon>Viridiplantae</taxon>
        <taxon>Streptophyta</taxon>
        <taxon>Embryophyta</taxon>
        <taxon>Tracheophyta</taxon>
        <taxon>Spermatophyta</taxon>
        <taxon>Magnoliopsida</taxon>
        <taxon>eudicotyledons</taxon>
        <taxon>Gunneridae</taxon>
        <taxon>Pentapetalae</taxon>
        <taxon>rosids</taxon>
        <taxon>malvids</taxon>
        <taxon>Sapindales</taxon>
        <taxon>Sapindaceae</taxon>
        <taxon>Hippocastanoideae</taxon>
        <taxon>Acereae</taxon>
        <taxon>Dipteronia</taxon>
    </lineage>
</organism>
<comment type="caution">
    <text evidence="6">The sequence shown here is derived from an EMBL/GenBank/DDBJ whole genome shotgun (WGS) entry which is preliminary data.</text>
</comment>
<evidence type="ECO:0000256" key="2">
    <source>
        <dbReference type="ARBA" id="ARBA00022737"/>
    </source>
</evidence>
<dbReference type="PANTHER" id="PTHR12326">
    <property type="entry name" value="PLECKSTRIN HOMOLOGY DOMAIN CONTAINING PROTEIN"/>
    <property type="match status" value="1"/>
</dbReference>
<dbReference type="GO" id="GO:0008270">
    <property type="term" value="F:zinc ion binding"/>
    <property type="evidence" value="ECO:0007669"/>
    <property type="project" value="UniProtKB-KW"/>
</dbReference>
<evidence type="ECO:0000313" key="7">
    <source>
        <dbReference type="Proteomes" id="UP001281410"/>
    </source>
</evidence>
<dbReference type="SMART" id="SM01175">
    <property type="entry name" value="DUF4206"/>
    <property type="match status" value="1"/>
</dbReference>
<protein>
    <recommendedName>
        <fullName evidence="5">Rubicon Homology domain-containing protein</fullName>
    </recommendedName>
</protein>
<gene>
    <name evidence="6" type="ORF">Dsin_004590</name>
</gene>
<keyword evidence="4" id="KW-0862">Zinc</keyword>
<keyword evidence="7" id="KW-1185">Reference proteome</keyword>
<evidence type="ECO:0000256" key="1">
    <source>
        <dbReference type="ARBA" id="ARBA00022723"/>
    </source>
</evidence>
<dbReference type="AlphaFoldDB" id="A0AAE0AUZ4"/>
<feature type="domain" description="Rubicon Homology" evidence="5">
    <location>
        <begin position="1"/>
        <end position="123"/>
    </location>
</feature>
<dbReference type="Pfam" id="PF13901">
    <property type="entry name" value="RH_dom"/>
    <property type="match status" value="1"/>
</dbReference>
<reference evidence="6" key="1">
    <citation type="journal article" date="2023" name="Plant J.">
        <title>Genome sequences and population genomics provide insights into the demographic history, inbreeding, and mutation load of two 'living fossil' tree species of Dipteronia.</title>
        <authorList>
            <person name="Feng Y."/>
            <person name="Comes H.P."/>
            <person name="Chen J."/>
            <person name="Zhu S."/>
            <person name="Lu R."/>
            <person name="Zhang X."/>
            <person name="Li P."/>
            <person name="Qiu J."/>
            <person name="Olsen K.M."/>
            <person name="Qiu Y."/>
        </authorList>
    </citation>
    <scope>NUCLEOTIDE SEQUENCE</scope>
    <source>
        <strain evidence="6">NBL</strain>
    </source>
</reference>
<proteinExistence type="predicted"/>
<keyword evidence="1" id="KW-0479">Metal-binding</keyword>
<dbReference type="EMBL" id="JANJYJ010000002">
    <property type="protein sequence ID" value="KAK3224728.1"/>
    <property type="molecule type" value="Genomic_DNA"/>
</dbReference>
<evidence type="ECO:0000259" key="5">
    <source>
        <dbReference type="SMART" id="SM01175"/>
    </source>
</evidence>
<evidence type="ECO:0000256" key="4">
    <source>
        <dbReference type="ARBA" id="ARBA00022833"/>
    </source>
</evidence>
<dbReference type="PANTHER" id="PTHR12326:SF3">
    <property type="entry name" value="DIFFERENTIALLY EXPRESSED IN FDCP 8 HOMOLOG"/>
    <property type="match status" value="1"/>
</dbReference>
<sequence>MFAAPFVDPSTKDLDIEDIFLKAMTFFSLRDLIDLSKGPFAAMPVMVENVSRKILEHITEQCLICCDVGVPCCARQACNDPSSLIFTFQEGEVERCKSCEAVFHKPCFRKLTDCPCGATLGVGEAVNSTKSVSHNPNSGTNRSLTLLGNRSGSGLSIGLLSGLFSKAKPEKAAHKDNDTVILMGSLPSTSF</sequence>
<accession>A0AAE0AUZ4</accession>
<evidence type="ECO:0000313" key="6">
    <source>
        <dbReference type="EMBL" id="KAK3224728.1"/>
    </source>
</evidence>
<keyword evidence="2" id="KW-0677">Repeat</keyword>
<dbReference type="InterPro" id="IPR051366">
    <property type="entry name" value="DEF8"/>
</dbReference>
<dbReference type="InterPro" id="IPR025258">
    <property type="entry name" value="RH_dom"/>
</dbReference>
<keyword evidence="3" id="KW-0863">Zinc-finger</keyword>
<name>A0AAE0AUZ4_9ROSI</name>
<evidence type="ECO:0000256" key="3">
    <source>
        <dbReference type="ARBA" id="ARBA00022771"/>
    </source>
</evidence>